<evidence type="ECO:0000256" key="1">
    <source>
        <dbReference type="ARBA" id="ARBA00004651"/>
    </source>
</evidence>
<dbReference type="PRINTS" id="PR00237">
    <property type="entry name" value="GPCRRHODOPSN"/>
</dbReference>
<evidence type="ECO:0000256" key="9">
    <source>
        <dbReference type="SAM" id="Phobius"/>
    </source>
</evidence>
<feature type="domain" description="G-protein coupled receptors family 1 profile" evidence="10">
    <location>
        <begin position="145"/>
        <end position="206"/>
    </location>
</feature>
<evidence type="ECO:0000256" key="6">
    <source>
        <dbReference type="ARBA" id="ARBA00023136"/>
    </source>
</evidence>
<dbReference type="EMBL" id="JARBDR010000640">
    <property type="protein sequence ID" value="KAJ8310267.1"/>
    <property type="molecule type" value="Genomic_DNA"/>
</dbReference>
<evidence type="ECO:0000313" key="11">
    <source>
        <dbReference type="EMBL" id="KAJ8310267.1"/>
    </source>
</evidence>
<keyword evidence="12" id="KW-1185">Reference proteome</keyword>
<evidence type="ECO:0000259" key="10">
    <source>
        <dbReference type="PROSITE" id="PS50262"/>
    </source>
</evidence>
<protein>
    <recommendedName>
        <fullName evidence="10">G-protein coupled receptors family 1 profile domain-containing protein</fullName>
    </recommendedName>
</protein>
<keyword evidence="8" id="KW-0807">Transducer</keyword>
<keyword evidence="3 9" id="KW-0812">Transmembrane</keyword>
<dbReference type="PROSITE" id="PS50262">
    <property type="entry name" value="G_PROTEIN_RECEP_F1_2"/>
    <property type="match status" value="1"/>
</dbReference>
<feature type="transmembrane region" description="Helical" evidence="9">
    <location>
        <begin position="130"/>
        <end position="154"/>
    </location>
</feature>
<comment type="subcellular location">
    <subcellularLocation>
        <location evidence="1">Cell membrane</location>
        <topology evidence="1">Multi-pass membrane protein</topology>
    </subcellularLocation>
</comment>
<keyword evidence="2" id="KW-1003">Cell membrane</keyword>
<dbReference type="Gene3D" id="1.20.1070.10">
    <property type="entry name" value="Rhodopsin 7-helix transmembrane proteins"/>
    <property type="match status" value="1"/>
</dbReference>
<comment type="caution">
    <text evidence="11">The sequence shown here is derived from an EMBL/GenBank/DDBJ whole genome shotgun (WGS) entry which is preliminary data.</text>
</comment>
<proteinExistence type="predicted"/>
<accession>A0ABQ9EYN0</accession>
<keyword evidence="4 9" id="KW-1133">Transmembrane helix</keyword>
<evidence type="ECO:0000256" key="7">
    <source>
        <dbReference type="ARBA" id="ARBA00023170"/>
    </source>
</evidence>
<dbReference type="Proteomes" id="UP001217089">
    <property type="component" value="Unassembled WGS sequence"/>
</dbReference>
<evidence type="ECO:0000256" key="8">
    <source>
        <dbReference type="ARBA" id="ARBA00023224"/>
    </source>
</evidence>
<dbReference type="SUPFAM" id="SSF81321">
    <property type="entry name" value="Family A G protein-coupled receptor-like"/>
    <property type="match status" value="1"/>
</dbReference>
<feature type="transmembrane region" description="Helical" evidence="9">
    <location>
        <begin position="166"/>
        <end position="191"/>
    </location>
</feature>
<reference evidence="11 12" key="1">
    <citation type="submission" date="2022-12" db="EMBL/GenBank/DDBJ databases">
        <title>Chromosome-level genome of Tegillarca granosa.</title>
        <authorList>
            <person name="Kim J."/>
        </authorList>
    </citation>
    <scope>NUCLEOTIDE SEQUENCE [LARGE SCALE GENOMIC DNA]</scope>
    <source>
        <strain evidence="11">Teg-2019</strain>
        <tissue evidence="11">Adductor muscle</tissue>
    </source>
</reference>
<evidence type="ECO:0000256" key="5">
    <source>
        <dbReference type="ARBA" id="ARBA00023040"/>
    </source>
</evidence>
<dbReference type="InterPro" id="IPR017452">
    <property type="entry name" value="GPCR_Rhodpsn_7TM"/>
</dbReference>
<name>A0ABQ9EYN0_TEGGR</name>
<keyword evidence="6 9" id="KW-0472">Membrane</keyword>
<dbReference type="PANTHER" id="PTHR24248">
    <property type="entry name" value="ADRENERGIC RECEPTOR-RELATED G-PROTEIN COUPLED RECEPTOR"/>
    <property type="match status" value="1"/>
</dbReference>
<organism evidence="11 12">
    <name type="scientific">Tegillarca granosa</name>
    <name type="common">Malaysian cockle</name>
    <name type="synonym">Anadara granosa</name>
    <dbReference type="NCBI Taxonomy" id="220873"/>
    <lineage>
        <taxon>Eukaryota</taxon>
        <taxon>Metazoa</taxon>
        <taxon>Spiralia</taxon>
        <taxon>Lophotrochozoa</taxon>
        <taxon>Mollusca</taxon>
        <taxon>Bivalvia</taxon>
        <taxon>Autobranchia</taxon>
        <taxon>Pteriomorphia</taxon>
        <taxon>Arcoida</taxon>
        <taxon>Arcoidea</taxon>
        <taxon>Arcidae</taxon>
        <taxon>Tegillarca</taxon>
    </lineage>
</organism>
<evidence type="ECO:0000256" key="3">
    <source>
        <dbReference type="ARBA" id="ARBA00022692"/>
    </source>
</evidence>
<keyword evidence="7" id="KW-0675">Receptor</keyword>
<dbReference type="InterPro" id="IPR000276">
    <property type="entry name" value="GPCR_Rhodpsn"/>
</dbReference>
<keyword evidence="5" id="KW-0297">G-protein coupled receptor</keyword>
<evidence type="ECO:0000256" key="4">
    <source>
        <dbReference type="ARBA" id="ARBA00022989"/>
    </source>
</evidence>
<gene>
    <name evidence="11" type="ORF">KUTeg_012132</name>
</gene>
<evidence type="ECO:0000313" key="12">
    <source>
        <dbReference type="Proteomes" id="UP001217089"/>
    </source>
</evidence>
<sequence length="206" mass="24154">MPEAIRIVVTTRMGINKIKEYHHDLYWFLNESEILYVISTKFKYCHYSPQLFSILYNFIYVINYTPHTENWHQLHMKNQFKILKNYSFNLFYIIMSGFNNVDTGNFSSQNFSNQTGESFSEEESMQSMRWGILALLILIFCSALGNLLVCLAVCSDRRLQNMTNYFLMSLAIADFLVSILVMPLGMVVEIYGKLNFQKIKKIIITI</sequence>
<evidence type="ECO:0000256" key="2">
    <source>
        <dbReference type="ARBA" id="ARBA00022475"/>
    </source>
</evidence>
<dbReference type="Pfam" id="PF00001">
    <property type="entry name" value="7tm_1"/>
    <property type="match status" value="1"/>
</dbReference>